<evidence type="ECO:0000259" key="12">
    <source>
        <dbReference type="Pfam" id="PF17900"/>
    </source>
</evidence>
<dbReference type="Gene3D" id="2.60.40.1730">
    <property type="entry name" value="tricorn interacting facor f3 domain"/>
    <property type="match status" value="1"/>
</dbReference>
<dbReference type="PANTHER" id="PTHR11533">
    <property type="entry name" value="PROTEASE M1 ZINC METALLOPROTEASE"/>
    <property type="match status" value="1"/>
</dbReference>
<dbReference type="EMBL" id="JAVFWL010000005">
    <property type="protein sequence ID" value="KAK6758801.1"/>
    <property type="molecule type" value="Genomic_DNA"/>
</dbReference>
<gene>
    <name evidence="13" type="primary">Necator_chrV.g20980</name>
    <name evidence="13" type="ORF">RB195_016187</name>
</gene>
<feature type="domain" description="Aminopeptidase N-like N-terminal" evidence="12">
    <location>
        <begin position="102"/>
        <end position="298"/>
    </location>
</feature>
<dbReference type="InterPro" id="IPR050344">
    <property type="entry name" value="Peptidase_M1_aminopeptidases"/>
</dbReference>
<dbReference type="InterPro" id="IPR045357">
    <property type="entry name" value="Aminopeptidase_N-like_N"/>
</dbReference>
<dbReference type="SUPFAM" id="SSF55486">
    <property type="entry name" value="Metalloproteases ('zincins'), catalytic domain"/>
    <property type="match status" value="1"/>
</dbReference>
<evidence type="ECO:0000256" key="6">
    <source>
        <dbReference type="ARBA" id="ARBA00022833"/>
    </source>
</evidence>
<dbReference type="InterPro" id="IPR042097">
    <property type="entry name" value="Aminopeptidase_N-like_N_sf"/>
</dbReference>
<keyword evidence="6" id="KW-0862">Zinc</keyword>
<feature type="domain" description="Peptidase M1 membrane alanine aminopeptidase" evidence="10">
    <location>
        <begin position="333"/>
        <end position="540"/>
    </location>
</feature>
<keyword evidence="9" id="KW-0472">Membrane</keyword>
<organism evidence="13 14">
    <name type="scientific">Necator americanus</name>
    <name type="common">Human hookworm</name>
    <dbReference type="NCBI Taxonomy" id="51031"/>
    <lineage>
        <taxon>Eukaryota</taxon>
        <taxon>Metazoa</taxon>
        <taxon>Ecdysozoa</taxon>
        <taxon>Nematoda</taxon>
        <taxon>Chromadorea</taxon>
        <taxon>Rhabditida</taxon>
        <taxon>Rhabditina</taxon>
        <taxon>Rhabditomorpha</taxon>
        <taxon>Strongyloidea</taxon>
        <taxon>Ancylostomatidae</taxon>
        <taxon>Bunostominae</taxon>
        <taxon>Necator</taxon>
    </lineage>
</organism>
<dbReference type="Gene3D" id="1.10.390.10">
    <property type="entry name" value="Neutral Protease Domain 2"/>
    <property type="match status" value="1"/>
</dbReference>
<dbReference type="InterPro" id="IPR027268">
    <property type="entry name" value="Peptidase_M4/M1_CTD_sf"/>
</dbReference>
<dbReference type="Pfam" id="PF17900">
    <property type="entry name" value="Peptidase_M1_N"/>
    <property type="match status" value="1"/>
</dbReference>
<keyword evidence="4" id="KW-0479">Metal-binding</keyword>
<evidence type="ECO:0000256" key="7">
    <source>
        <dbReference type="ARBA" id="ARBA00023049"/>
    </source>
</evidence>
<keyword evidence="9" id="KW-0812">Transmembrane</keyword>
<dbReference type="InterPro" id="IPR014782">
    <property type="entry name" value="Peptidase_M1_dom"/>
</dbReference>
<evidence type="ECO:0000256" key="4">
    <source>
        <dbReference type="ARBA" id="ARBA00022723"/>
    </source>
</evidence>
<evidence type="ECO:0008006" key="15">
    <source>
        <dbReference type="Google" id="ProtNLM"/>
    </source>
</evidence>
<dbReference type="Pfam" id="PF01433">
    <property type="entry name" value="Peptidase_M1"/>
    <property type="match status" value="1"/>
</dbReference>
<dbReference type="CDD" id="cd09601">
    <property type="entry name" value="M1_APN-Q_like"/>
    <property type="match status" value="1"/>
</dbReference>
<dbReference type="Gene3D" id="2.60.40.1910">
    <property type="match status" value="1"/>
</dbReference>
<dbReference type="Proteomes" id="UP001303046">
    <property type="component" value="Unassembled WGS sequence"/>
</dbReference>
<proteinExistence type="inferred from homology"/>
<keyword evidence="3" id="KW-0645">Protease</keyword>
<evidence type="ECO:0000256" key="9">
    <source>
        <dbReference type="SAM" id="Phobius"/>
    </source>
</evidence>
<evidence type="ECO:0000256" key="2">
    <source>
        <dbReference type="ARBA" id="ARBA00010136"/>
    </source>
</evidence>
<feature type="compositionally biased region" description="Polar residues" evidence="8">
    <location>
        <begin position="1"/>
        <end position="15"/>
    </location>
</feature>
<name>A0ABR1EAJ9_NECAM</name>
<keyword evidence="9" id="KW-1133">Transmembrane helix</keyword>
<dbReference type="InterPro" id="IPR001930">
    <property type="entry name" value="Peptidase_M1"/>
</dbReference>
<keyword evidence="14" id="KW-1185">Reference proteome</keyword>
<sequence length="1021" mass="117794">MPATVGSSTDTSSKSLPPPLERQRGQKSAQGFFCTPALMLISAIVIVGLVVLFWIVTYLLVQSNSKHRLCEVVCESGGQIKEKSRNVSLITMKEFRLPKNLKPISYNLVVRVYLPFYVDYPADKNLTTDGEVVIEVVVLEPTNKIILNIKEIQILSDKCEAHSNGARIPIENVEVTNRFEKVTFVLAETLHVDQKVNLKVIFSGVVNDGLTGLYRTHYNDSQGNPKIAAMTKMEPADARRFVPCFDEPEYKAVWKVTVIHPNGTRAIANAFEISETIEADGKWKVSTFEPTPIMPSYLLAIFVSEFEFDESYTKRGVRFRVWSTPATKDRRKYGLKAAVTYMETFEKYFDIEDVMKKQDLVALPDYSSGATENWGLIAFRTYLLLLPSLPDSTNAHDWTAGTVIAHELAHQWFGNLVTMKWWEELWLKEGFANYFENMELNENRDMRIRKKNFVVGLDYIMEKDSLVASRPLSSIMDLPSELGEIYDVLSYNKAGSIMAMIHDVIGEQNFRKAVTHYLKKFAFKSTCADDMWKAFDEVVEGVEGPDGRKLNLVDVGSRWSKQMGFPLVTVEHFNSTTLKIKQERYLKNPSAVEPQKYISSNYGYKWDVPLWYQWDDEQLHYKWLKRDEPLYIQMKHKDVPIVINADRRSYFAQNYDAEGWKKIIKQLRENHEVYNPYTRNAIINDAFAAALIDRLDYEIVFDLLNYLSTEKDHLAWNAVERGFRTLKSLFADEERKWVELYVDRLMEKRFKEVYSSYISAQTATAQNVSRVAYKRLRYDWRDGVVEELKSSSSMELNFATSLIEFYCEGNTTSCSSAFRSLFEKEVLHRCAGSEKASQCVRIPKPFRRSTYCQGVKQIGSTAMSKIKSLYKNEDDAEEKEDLMKGLTCAQQIEDLKRTLRMAIDKNGGIQTQSIPRIFTQVAMNPLSNDFIIKFLFENWKAIYDRLKNHERFLQSVIGACLLNMRSNVDIVLVKHYQNIIPVMQHSNIVNIRLEEAEHRIKWSEKHSKKLIKFFKSATGNA</sequence>
<evidence type="ECO:0000256" key="1">
    <source>
        <dbReference type="ARBA" id="ARBA00001947"/>
    </source>
</evidence>
<keyword evidence="5" id="KW-0378">Hydrolase</keyword>
<comment type="similarity">
    <text evidence="2">Belongs to the peptidase M1 family.</text>
</comment>
<dbReference type="InterPro" id="IPR034016">
    <property type="entry name" value="M1_APN-typ"/>
</dbReference>
<evidence type="ECO:0000256" key="8">
    <source>
        <dbReference type="SAM" id="MobiDB-lite"/>
    </source>
</evidence>
<comment type="cofactor">
    <cofactor evidence="1">
        <name>Zn(2+)</name>
        <dbReference type="ChEBI" id="CHEBI:29105"/>
    </cofactor>
</comment>
<evidence type="ECO:0000313" key="14">
    <source>
        <dbReference type="Proteomes" id="UP001303046"/>
    </source>
</evidence>
<dbReference type="PANTHER" id="PTHR11533:SF301">
    <property type="entry name" value="AMINOPEPTIDASE"/>
    <property type="match status" value="1"/>
</dbReference>
<evidence type="ECO:0000256" key="3">
    <source>
        <dbReference type="ARBA" id="ARBA00022670"/>
    </source>
</evidence>
<dbReference type="Pfam" id="PF11838">
    <property type="entry name" value="ERAP1_C"/>
    <property type="match status" value="1"/>
</dbReference>
<evidence type="ECO:0000256" key="5">
    <source>
        <dbReference type="ARBA" id="ARBA00022801"/>
    </source>
</evidence>
<dbReference type="PRINTS" id="PR00756">
    <property type="entry name" value="ALADIPTASE"/>
</dbReference>
<protein>
    <recommendedName>
        <fullName evidence="15">Aminopeptidase</fullName>
    </recommendedName>
</protein>
<dbReference type="InterPro" id="IPR024571">
    <property type="entry name" value="ERAP1-like_C_dom"/>
</dbReference>
<evidence type="ECO:0000259" key="11">
    <source>
        <dbReference type="Pfam" id="PF11838"/>
    </source>
</evidence>
<keyword evidence="7" id="KW-0482">Metalloprotease</keyword>
<feature type="domain" description="ERAP1-like C-terminal" evidence="11">
    <location>
        <begin position="641"/>
        <end position="970"/>
    </location>
</feature>
<dbReference type="SUPFAM" id="SSF63737">
    <property type="entry name" value="Leukotriene A4 hydrolase N-terminal domain"/>
    <property type="match status" value="1"/>
</dbReference>
<evidence type="ECO:0000313" key="13">
    <source>
        <dbReference type="EMBL" id="KAK6758801.1"/>
    </source>
</evidence>
<feature type="region of interest" description="Disordered" evidence="8">
    <location>
        <begin position="1"/>
        <end position="24"/>
    </location>
</feature>
<dbReference type="Gene3D" id="1.25.50.20">
    <property type="match status" value="1"/>
</dbReference>
<feature type="transmembrane region" description="Helical" evidence="9">
    <location>
        <begin position="32"/>
        <end position="61"/>
    </location>
</feature>
<reference evidence="13 14" key="1">
    <citation type="submission" date="2023-08" db="EMBL/GenBank/DDBJ databases">
        <title>A Necator americanus chromosomal reference genome.</title>
        <authorList>
            <person name="Ilik V."/>
            <person name="Petrzelkova K.J."/>
            <person name="Pardy F."/>
            <person name="Fuh T."/>
            <person name="Niatou-Singa F.S."/>
            <person name="Gouil Q."/>
            <person name="Baker L."/>
            <person name="Ritchie M.E."/>
            <person name="Jex A.R."/>
            <person name="Gazzola D."/>
            <person name="Li H."/>
            <person name="Toshio Fujiwara R."/>
            <person name="Zhan B."/>
            <person name="Aroian R.V."/>
            <person name="Pafco B."/>
            <person name="Schwarz E.M."/>
        </authorList>
    </citation>
    <scope>NUCLEOTIDE SEQUENCE [LARGE SCALE GENOMIC DNA]</scope>
    <source>
        <strain evidence="13 14">Aroian</strain>
        <tissue evidence="13">Whole animal</tissue>
    </source>
</reference>
<comment type="caution">
    <text evidence="13">The sequence shown here is derived from an EMBL/GenBank/DDBJ whole genome shotgun (WGS) entry which is preliminary data.</text>
</comment>
<evidence type="ECO:0000259" key="10">
    <source>
        <dbReference type="Pfam" id="PF01433"/>
    </source>
</evidence>
<accession>A0ABR1EAJ9</accession>